<evidence type="ECO:0000313" key="1">
    <source>
        <dbReference type="EMBL" id="AEB67648.1"/>
    </source>
</evidence>
<gene>
    <name evidence="1" type="ordered locus">MCON_0869</name>
</gene>
<name>F4BYE3_METSG</name>
<evidence type="ECO:0000313" key="2">
    <source>
        <dbReference type="Proteomes" id="UP000007807"/>
    </source>
</evidence>
<sequence length="41" mass="4613">MTIAIILGTRPEIIKMAPVIRECQCRGLDRCGIRSSEVRLL</sequence>
<proteinExistence type="predicted"/>
<dbReference type="KEGG" id="mcj:MCON_0869"/>
<dbReference type="SUPFAM" id="SSF53756">
    <property type="entry name" value="UDP-Glycosyltransferase/glycogen phosphorylase"/>
    <property type="match status" value="1"/>
</dbReference>
<organism evidence="1 2">
    <name type="scientific">Methanothrix soehngenii (strain ATCC 5969 / DSM 3671 / JCM 10134 / NBRC 103675 / OCM 69 / GP-6)</name>
    <name type="common">Methanosaeta concilii</name>
    <dbReference type="NCBI Taxonomy" id="990316"/>
    <lineage>
        <taxon>Archaea</taxon>
        <taxon>Methanobacteriati</taxon>
        <taxon>Methanobacteriota</taxon>
        <taxon>Stenosarchaea group</taxon>
        <taxon>Methanomicrobia</taxon>
        <taxon>Methanotrichales</taxon>
        <taxon>Methanotrichaceae</taxon>
        <taxon>Methanothrix</taxon>
    </lineage>
</organism>
<dbReference type="HOGENOM" id="CLU_3263759_0_0_2"/>
<protein>
    <submittedName>
        <fullName evidence="1">Conserved domain protein</fullName>
    </submittedName>
</protein>
<dbReference type="Gene3D" id="3.40.50.2000">
    <property type="entry name" value="Glycogen Phosphorylase B"/>
    <property type="match status" value="1"/>
</dbReference>
<dbReference type="AlphaFoldDB" id="F4BYE3"/>
<keyword evidence="2" id="KW-1185">Reference proteome</keyword>
<accession>F4BYE3</accession>
<dbReference type="Proteomes" id="UP000007807">
    <property type="component" value="Chromosome"/>
</dbReference>
<dbReference type="InParanoid" id="F4BYE3"/>
<dbReference type="STRING" id="990316.MCON_0869"/>
<dbReference type="EMBL" id="CP002565">
    <property type="protein sequence ID" value="AEB67648.1"/>
    <property type="molecule type" value="Genomic_DNA"/>
</dbReference>
<reference evidence="1 2" key="1">
    <citation type="journal article" date="2011" name="J. Bacteriol.">
        <title>Complete genome sequence of Methanosaeta concilii, a specialist in aceticlastic methanogenesis.</title>
        <authorList>
            <person name="Barber R.D."/>
            <person name="Zhang L."/>
            <person name="Harnack M."/>
            <person name="Olson M.V."/>
            <person name="Kaul R."/>
            <person name="Ingram-Smith C."/>
            <person name="Smith K.S."/>
        </authorList>
    </citation>
    <scope>NUCLEOTIDE SEQUENCE [LARGE SCALE GENOMIC DNA]</scope>
    <source>
        <strain evidence="2">ATCC 5969 / DSM 3671 / JCM 10134 / NBRC 103675 / OCM 69 / GP-6</strain>
    </source>
</reference>